<gene>
    <name evidence="2" type="ORF">QQF64_033112</name>
</gene>
<reference evidence="2 3" key="1">
    <citation type="submission" date="2023-09" db="EMBL/GenBank/DDBJ databases">
        <authorList>
            <person name="Wang M."/>
        </authorList>
    </citation>
    <scope>NUCLEOTIDE SEQUENCE [LARGE SCALE GENOMIC DNA]</scope>
    <source>
        <strain evidence="2">GT-2023</strain>
        <tissue evidence="2">Liver</tissue>
    </source>
</reference>
<feature type="region of interest" description="Disordered" evidence="1">
    <location>
        <begin position="84"/>
        <end position="112"/>
    </location>
</feature>
<evidence type="ECO:0000313" key="2">
    <source>
        <dbReference type="EMBL" id="KAL1267749.1"/>
    </source>
</evidence>
<keyword evidence="3" id="KW-1185">Reference proteome</keyword>
<evidence type="ECO:0000256" key="1">
    <source>
        <dbReference type="SAM" id="MobiDB-lite"/>
    </source>
</evidence>
<evidence type="ECO:0000313" key="3">
    <source>
        <dbReference type="Proteomes" id="UP001558613"/>
    </source>
</evidence>
<dbReference type="Proteomes" id="UP001558613">
    <property type="component" value="Unassembled WGS sequence"/>
</dbReference>
<dbReference type="EMBL" id="JAYMGO010000009">
    <property type="protein sequence ID" value="KAL1267749.1"/>
    <property type="molecule type" value="Genomic_DNA"/>
</dbReference>
<proteinExistence type="predicted"/>
<accession>A0ABR3MT05</accession>
<organism evidence="2 3">
    <name type="scientific">Cirrhinus molitorella</name>
    <name type="common">mud carp</name>
    <dbReference type="NCBI Taxonomy" id="172907"/>
    <lineage>
        <taxon>Eukaryota</taxon>
        <taxon>Metazoa</taxon>
        <taxon>Chordata</taxon>
        <taxon>Craniata</taxon>
        <taxon>Vertebrata</taxon>
        <taxon>Euteleostomi</taxon>
        <taxon>Actinopterygii</taxon>
        <taxon>Neopterygii</taxon>
        <taxon>Teleostei</taxon>
        <taxon>Ostariophysi</taxon>
        <taxon>Cypriniformes</taxon>
        <taxon>Cyprinidae</taxon>
        <taxon>Labeoninae</taxon>
        <taxon>Labeonini</taxon>
        <taxon>Cirrhinus</taxon>
    </lineage>
</organism>
<sequence>MDSSCPSGCSLCRTPVPENLVPCILSLSQRVDPVRPLEVGARKQARRLLTPLNGERDRRLFTSLGIRADAALLVLRLIRTRPRSCHKQELDRAKDRPPPPTPHHTPERNLCS</sequence>
<feature type="compositionally biased region" description="Basic and acidic residues" evidence="1">
    <location>
        <begin position="86"/>
        <end position="97"/>
    </location>
</feature>
<evidence type="ECO:0008006" key="4">
    <source>
        <dbReference type="Google" id="ProtNLM"/>
    </source>
</evidence>
<protein>
    <recommendedName>
        <fullName evidence="4">Arginine vasopressin-induced protein 1</fullName>
    </recommendedName>
</protein>
<name>A0ABR3MT05_9TELE</name>
<comment type="caution">
    <text evidence="2">The sequence shown here is derived from an EMBL/GenBank/DDBJ whole genome shotgun (WGS) entry which is preliminary data.</text>
</comment>